<dbReference type="AlphaFoldDB" id="A0A1G2T6M3"/>
<dbReference type="EMBL" id="MHVI01000007">
    <property type="protein sequence ID" value="OHA92439.1"/>
    <property type="molecule type" value="Genomic_DNA"/>
</dbReference>
<evidence type="ECO:0000256" key="1">
    <source>
        <dbReference type="SAM" id="Phobius"/>
    </source>
</evidence>
<name>A0A1G2T6M3_9BACT</name>
<evidence type="ECO:0000313" key="2">
    <source>
        <dbReference type="EMBL" id="OHA92439.1"/>
    </source>
</evidence>
<dbReference type="Proteomes" id="UP000177746">
    <property type="component" value="Unassembled WGS sequence"/>
</dbReference>
<gene>
    <name evidence="2" type="ORF">A2665_00395</name>
</gene>
<accession>A0A1G2T6M3</accession>
<keyword evidence="1" id="KW-0812">Transmembrane</keyword>
<keyword evidence="1" id="KW-0472">Membrane</keyword>
<protein>
    <submittedName>
        <fullName evidence="2">Uncharacterized protein</fullName>
    </submittedName>
</protein>
<reference evidence="2 3" key="1">
    <citation type="journal article" date="2016" name="Nat. Commun.">
        <title>Thousands of microbial genomes shed light on interconnected biogeochemical processes in an aquifer system.</title>
        <authorList>
            <person name="Anantharaman K."/>
            <person name="Brown C.T."/>
            <person name="Hug L.A."/>
            <person name="Sharon I."/>
            <person name="Castelle C.J."/>
            <person name="Probst A.J."/>
            <person name="Thomas B.C."/>
            <person name="Singh A."/>
            <person name="Wilkins M.J."/>
            <person name="Karaoz U."/>
            <person name="Brodie E.L."/>
            <person name="Williams K.H."/>
            <person name="Hubbard S.S."/>
            <person name="Banfield J.F."/>
        </authorList>
    </citation>
    <scope>NUCLEOTIDE SEQUENCE [LARGE SCALE GENOMIC DNA]</scope>
</reference>
<feature type="transmembrane region" description="Helical" evidence="1">
    <location>
        <begin position="21"/>
        <end position="45"/>
    </location>
</feature>
<comment type="caution">
    <text evidence="2">The sequence shown here is derived from an EMBL/GenBank/DDBJ whole genome shotgun (WGS) entry which is preliminary data.</text>
</comment>
<organism evidence="2 3">
    <name type="scientific">Candidatus Zambryskibacteria bacterium RIFCSPHIGHO2_01_FULL_46_30</name>
    <dbReference type="NCBI Taxonomy" id="1802739"/>
    <lineage>
        <taxon>Bacteria</taxon>
        <taxon>Candidatus Zambryskiibacteriota</taxon>
    </lineage>
</organism>
<sequence>MFKLLTEEERRKVAHEYAIHRAIVMLLALIGVFVVGIVGLLPSYVLSNARENEALERTRIVSGSVEREDDALLQAWLEETNRKLQVLSPTLDTDRPSDFIEKILDQRVAGIIITGFSWVKVKDKITLSASGVATSRQSLITFGNRINASKDFSEVALPISNLAKDRDIDFQIKFSQ</sequence>
<evidence type="ECO:0000313" key="3">
    <source>
        <dbReference type="Proteomes" id="UP000177746"/>
    </source>
</evidence>
<proteinExistence type="predicted"/>
<keyword evidence="1" id="KW-1133">Transmembrane helix</keyword>